<comment type="similarity">
    <text evidence="1">Belongs to the AB hydrolase superfamily. AB hydrolase 2 family.</text>
</comment>
<dbReference type="Gene3D" id="3.40.50.1820">
    <property type="entry name" value="alpha/beta hydrolase"/>
    <property type="match status" value="1"/>
</dbReference>
<dbReference type="SUPFAM" id="SSF53474">
    <property type="entry name" value="alpha/beta-Hydrolases"/>
    <property type="match status" value="1"/>
</dbReference>
<gene>
    <name evidence="3" type="ORF">K431DRAFT_284069</name>
</gene>
<feature type="domain" description="Phospholipase/carboxylesterase/thioesterase" evidence="2">
    <location>
        <begin position="254"/>
        <end position="315"/>
    </location>
</feature>
<dbReference type="PANTHER" id="PTHR10655">
    <property type="entry name" value="LYSOPHOSPHOLIPASE-RELATED"/>
    <property type="match status" value="1"/>
</dbReference>
<keyword evidence="4" id="KW-1185">Reference proteome</keyword>
<organism evidence="3 4">
    <name type="scientific">Polychaeton citri CBS 116435</name>
    <dbReference type="NCBI Taxonomy" id="1314669"/>
    <lineage>
        <taxon>Eukaryota</taxon>
        <taxon>Fungi</taxon>
        <taxon>Dikarya</taxon>
        <taxon>Ascomycota</taxon>
        <taxon>Pezizomycotina</taxon>
        <taxon>Dothideomycetes</taxon>
        <taxon>Dothideomycetidae</taxon>
        <taxon>Capnodiales</taxon>
        <taxon>Capnodiaceae</taxon>
        <taxon>Polychaeton</taxon>
    </lineage>
</organism>
<dbReference type="Pfam" id="PF02230">
    <property type="entry name" value="Abhydrolase_2"/>
    <property type="match status" value="2"/>
</dbReference>
<dbReference type="GO" id="GO:0005737">
    <property type="term" value="C:cytoplasm"/>
    <property type="evidence" value="ECO:0007669"/>
    <property type="project" value="TreeGrafter"/>
</dbReference>
<dbReference type="PANTHER" id="PTHR10655:SF64">
    <property type="entry name" value="PHOSPHOLIPASE_CARBOXYLESTERASE_THIOESTERASE DOMAIN-CONTAINING PROTEIN"/>
    <property type="match status" value="1"/>
</dbReference>
<evidence type="ECO:0000256" key="1">
    <source>
        <dbReference type="ARBA" id="ARBA00006499"/>
    </source>
</evidence>
<evidence type="ECO:0000259" key="2">
    <source>
        <dbReference type="Pfam" id="PF02230"/>
    </source>
</evidence>
<dbReference type="AlphaFoldDB" id="A0A9P4QAX1"/>
<evidence type="ECO:0000313" key="4">
    <source>
        <dbReference type="Proteomes" id="UP000799441"/>
    </source>
</evidence>
<dbReference type="EMBL" id="MU003783">
    <property type="protein sequence ID" value="KAF2722378.1"/>
    <property type="molecule type" value="Genomic_DNA"/>
</dbReference>
<proteinExistence type="inferred from homology"/>
<feature type="domain" description="Phospholipase/carboxylesterase/thioesterase" evidence="2">
    <location>
        <begin position="76"/>
        <end position="195"/>
    </location>
</feature>
<dbReference type="Proteomes" id="UP000799441">
    <property type="component" value="Unassembled WGS sequence"/>
</dbReference>
<dbReference type="InterPro" id="IPR029058">
    <property type="entry name" value="AB_hydrolase_fold"/>
</dbReference>
<dbReference type="InterPro" id="IPR003140">
    <property type="entry name" value="PLipase/COase/thioEstase"/>
</dbReference>
<dbReference type="InterPro" id="IPR050565">
    <property type="entry name" value="LYPA1-2/EST-like"/>
</dbReference>
<dbReference type="GO" id="GO:0052689">
    <property type="term" value="F:carboxylic ester hydrolase activity"/>
    <property type="evidence" value="ECO:0007669"/>
    <property type="project" value="TreeGrafter"/>
</dbReference>
<name>A0A9P4QAX1_9PEZI</name>
<sequence length="318" mass="35046">MSQPAIDEDDPSYYPPSFVVQPVSGTHKATIICLHGRGDNGKHFGQLFLLAMGISTDDTGTKPSIYDSETPLFTALQSDLRDTKFVFPTASRRPVKAFKNIPQHQWFDILSIKDQEREVEVQYEGLRETTLNVHGLLRESIAEVGADNVALWGLSQGCASALIATLLWEGKPFKACVGMCGWLPLRKGMSDHTAAAKADMEDDDLRTYKGSEANMALDSQQSTPLQTARNYLTDILNLPPGSDASMSNPLEASLLSIPIFLGHGLLDDKVPITLHAEAATLLGRLGFSIEWKQYMNLGHWYSQSMLADIASFTRKQTK</sequence>
<dbReference type="GO" id="GO:0008474">
    <property type="term" value="F:palmitoyl-(protein) hydrolase activity"/>
    <property type="evidence" value="ECO:0007669"/>
    <property type="project" value="TreeGrafter"/>
</dbReference>
<evidence type="ECO:0000313" key="3">
    <source>
        <dbReference type="EMBL" id="KAF2722378.1"/>
    </source>
</evidence>
<accession>A0A9P4QAX1</accession>
<comment type="caution">
    <text evidence="3">The sequence shown here is derived from an EMBL/GenBank/DDBJ whole genome shotgun (WGS) entry which is preliminary data.</text>
</comment>
<dbReference type="OrthoDB" id="2418081at2759"/>
<reference evidence="3" key="1">
    <citation type="journal article" date="2020" name="Stud. Mycol.">
        <title>101 Dothideomycetes genomes: a test case for predicting lifestyles and emergence of pathogens.</title>
        <authorList>
            <person name="Haridas S."/>
            <person name="Albert R."/>
            <person name="Binder M."/>
            <person name="Bloem J."/>
            <person name="Labutti K."/>
            <person name="Salamov A."/>
            <person name="Andreopoulos B."/>
            <person name="Baker S."/>
            <person name="Barry K."/>
            <person name="Bills G."/>
            <person name="Bluhm B."/>
            <person name="Cannon C."/>
            <person name="Castanera R."/>
            <person name="Culley D."/>
            <person name="Daum C."/>
            <person name="Ezra D."/>
            <person name="Gonzalez J."/>
            <person name="Henrissat B."/>
            <person name="Kuo A."/>
            <person name="Liang C."/>
            <person name="Lipzen A."/>
            <person name="Lutzoni F."/>
            <person name="Magnuson J."/>
            <person name="Mondo S."/>
            <person name="Nolan M."/>
            <person name="Ohm R."/>
            <person name="Pangilinan J."/>
            <person name="Park H.-J."/>
            <person name="Ramirez L."/>
            <person name="Alfaro M."/>
            <person name="Sun H."/>
            <person name="Tritt A."/>
            <person name="Yoshinaga Y."/>
            <person name="Zwiers L.-H."/>
            <person name="Turgeon B."/>
            <person name="Goodwin S."/>
            <person name="Spatafora J."/>
            <person name="Crous P."/>
            <person name="Grigoriev I."/>
        </authorList>
    </citation>
    <scope>NUCLEOTIDE SEQUENCE</scope>
    <source>
        <strain evidence="3">CBS 116435</strain>
    </source>
</reference>
<protein>
    <submittedName>
        <fullName evidence="3">Alpha/beta-hydrolase</fullName>
    </submittedName>
</protein>